<name>A0A5C4RBH6_9RHOB</name>
<accession>A0A5C4RBH6</accession>
<proteinExistence type="predicted"/>
<sequence length="78" mass="8606">MSDARTIGGTVSVSQIEPTASTAKDLAWDLWFNEFGTEPKATDGKFVELLYVCSGALRAQTSSLSYRERVAKIFREEA</sequence>
<evidence type="ECO:0000313" key="1">
    <source>
        <dbReference type="EMBL" id="TNH41269.1"/>
    </source>
</evidence>
<dbReference type="Proteomes" id="UP000304880">
    <property type="component" value="Unassembled WGS sequence"/>
</dbReference>
<dbReference type="EMBL" id="VDDC01000001">
    <property type="protein sequence ID" value="TNH41269.1"/>
    <property type="molecule type" value="Genomic_DNA"/>
</dbReference>
<gene>
    <name evidence="1" type="ORF">FHD67_00715</name>
</gene>
<comment type="caution">
    <text evidence="1">The sequence shown here is derived from an EMBL/GenBank/DDBJ whole genome shotgun (WGS) entry which is preliminary data.</text>
</comment>
<dbReference type="AlphaFoldDB" id="A0A5C4RBH6"/>
<dbReference type="RefSeq" id="WP_176695005.1">
    <property type="nucleotide sequence ID" value="NZ_VDDC01000001.1"/>
</dbReference>
<reference evidence="1 2" key="1">
    <citation type="submission" date="2019-06" db="EMBL/GenBank/DDBJ databases">
        <authorList>
            <person name="Li J."/>
        </authorList>
    </citation>
    <scope>NUCLEOTIDE SEQUENCE [LARGE SCALE GENOMIC DNA]</scope>
    <source>
        <strain evidence="1 2">CGMCC 1.8012</strain>
    </source>
</reference>
<keyword evidence="2" id="KW-1185">Reference proteome</keyword>
<protein>
    <submittedName>
        <fullName evidence="1">Uncharacterized protein</fullName>
    </submittedName>
</protein>
<evidence type="ECO:0000313" key="2">
    <source>
        <dbReference type="Proteomes" id="UP000304880"/>
    </source>
</evidence>
<organism evidence="1 2">
    <name type="scientific">Paracoccus haeundaensis</name>
    <dbReference type="NCBI Taxonomy" id="225362"/>
    <lineage>
        <taxon>Bacteria</taxon>
        <taxon>Pseudomonadati</taxon>
        <taxon>Pseudomonadota</taxon>
        <taxon>Alphaproteobacteria</taxon>
        <taxon>Rhodobacterales</taxon>
        <taxon>Paracoccaceae</taxon>
        <taxon>Paracoccus</taxon>
    </lineage>
</organism>